<dbReference type="Pfam" id="PF05569">
    <property type="entry name" value="Peptidase_M56"/>
    <property type="match status" value="1"/>
</dbReference>
<evidence type="ECO:0000313" key="3">
    <source>
        <dbReference type="EMBL" id="GGX33827.1"/>
    </source>
</evidence>
<proteinExistence type="predicted"/>
<dbReference type="CDD" id="cd07341">
    <property type="entry name" value="M56_BlaR1_MecR1_like"/>
    <property type="match status" value="1"/>
</dbReference>
<feature type="transmembrane region" description="Helical" evidence="1">
    <location>
        <begin position="36"/>
        <end position="58"/>
    </location>
</feature>
<dbReference type="RefSeq" id="WP_189355825.1">
    <property type="nucleotide sequence ID" value="NZ_BMYU01000002.1"/>
</dbReference>
<dbReference type="PANTHER" id="PTHR34978:SF3">
    <property type="entry name" value="SLR0241 PROTEIN"/>
    <property type="match status" value="1"/>
</dbReference>
<name>A0ABQ2XUF7_9BURK</name>
<gene>
    <name evidence="3" type="ORF">GCM10010946_08590</name>
</gene>
<dbReference type="EMBL" id="BMYU01000002">
    <property type="protein sequence ID" value="GGX33827.1"/>
    <property type="molecule type" value="Genomic_DNA"/>
</dbReference>
<keyword evidence="1" id="KW-0812">Transmembrane</keyword>
<feature type="transmembrane region" description="Helical" evidence="1">
    <location>
        <begin position="6"/>
        <end position="29"/>
    </location>
</feature>
<organism evidence="3 4">
    <name type="scientific">Undibacterium squillarum</name>
    <dbReference type="NCBI Taxonomy" id="1131567"/>
    <lineage>
        <taxon>Bacteria</taxon>
        <taxon>Pseudomonadati</taxon>
        <taxon>Pseudomonadota</taxon>
        <taxon>Betaproteobacteria</taxon>
        <taxon>Burkholderiales</taxon>
        <taxon>Oxalobacteraceae</taxon>
        <taxon>Undibacterium</taxon>
    </lineage>
</organism>
<dbReference type="PANTHER" id="PTHR34978">
    <property type="entry name" value="POSSIBLE SENSOR-TRANSDUCER PROTEIN BLAR"/>
    <property type="match status" value="1"/>
</dbReference>
<feature type="transmembrane region" description="Helical" evidence="1">
    <location>
        <begin position="96"/>
        <end position="115"/>
    </location>
</feature>
<protein>
    <recommendedName>
        <fullName evidence="2">Peptidase M56 domain-containing protein</fullName>
    </recommendedName>
</protein>
<keyword evidence="1" id="KW-1133">Transmembrane helix</keyword>
<dbReference type="InterPro" id="IPR008756">
    <property type="entry name" value="Peptidase_M56"/>
</dbReference>
<dbReference type="InterPro" id="IPR052173">
    <property type="entry name" value="Beta-lactam_resp_regulator"/>
</dbReference>
<dbReference type="Proteomes" id="UP000653343">
    <property type="component" value="Unassembled WGS sequence"/>
</dbReference>
<accession>A0ABQ2XUF7</accession>
<reference evidence="4" key="1">
    <citation type="journal article" date="2019" name="Int. J. Syst. Evol. Microbiol.">
        <title>The Global Catalogue of Microorganisms (GCM) 10K type strain sequencing project: providing services to taxonomists for standard genome sequencing and annotation.</title>
        <authorList>
            <consortium name="The Broad Institute Genomics Platform"/>
            <consortium name="The Broad Institute Genome Sequencing Center for Infectious Disease"/>
            <person name="Wu L."/>
            <person name="Ma J."/>
        </authorList>
    </citation>
    <scope>NUCLEOTIDE SEQUENCE [LARGE SCALE GENOMIC DNA]</scope>
    <source>
        <strain evidence="4">KCTC 23917</strain>
    </source>
</reference>
<evidence type="ECO:0000256" key="1">
    <source>
        <dbReference type="SAM" id="Phobius"/>
    </source>
</evidence>
<sequence>MNTGFSISVWLLTNATIALTFALFTVAILRRVLRPVLAPTGIYACWALLPLSLLSVFLPHKSTGFQMTEPVTDSGSDAVATVLSQSTASITLSDSAVLWLWGGGAICTLAFMAFAQYRYQRQLGKLTAHQAYWCADRTGISPALTGLLRPRIIVPADFTEHYNSSEQTLILAHEQQHLKHRDHWWNFLALLLHTVFWFHPLMPVAKRWFRSDQEIACDAAVVSRHPQNTAAYIATMLKTTLQGQAVPLACTWQSHHPLKERVMRIQQARQHRYRRPLASMLIATGFAACAALSWASQTTAPVTQAVTEQNPASGKVRYMISNTIVLNGNRYQPKIMLADGDTGSIRIEDKQSQWEIVMKVSAVPDSGNPGKVQASLVVNKDGKQVVKVPKLISTLNKTMTIEHSSDPKTDDVRIESLVAQAS</sequence>
<keyword evidence="1" id="KW-0472">Membrane</keyword>
<feature type="domain" description="Peptidase M56" evidence="2">
    <location>
        <begin position="11"/>
        <end position="265"/>
    </location>
</feature>
<keyword evidence="4" id="KW-1185">Reference proteome</keyword>
<evidence type="ECO:0000259" key="2">
    <source>
        <dbReference type="Pfam" id="PF05569"/>
    </source>
</evidence>
<evidence type="ECO:0000313" key="4">
    <source>
        <dbReference type="Proteomes" id="UP000653343"/>
    </source>
</evidence>
<comment type="caution">
    <text evidence="3">The sequence shown here is derived from an EMBL/GenBank/DDBJ whole genome shotgun (WGS) entry which is preliminary data.</text>
</comment>